<dbReference type="STRING" id="161895.CPHO_07435"/>
<protein>
    <submittedName>
        <fullName evidence="2">SAM-dependent methyltransferase</fullName>
    </submittedName>
</protein>
<dbReference type="KEGG" id="cpho:CPHO_07435"/>
<dbReference type="GO" id="GO:0032259">
    <property type="term" value="P:methylation"/>
    <property type="evidence" value="ECO:0007669"/>
    <property type="project" value="UniProtKB-KW"/>
</dbReference>
<dbReference type="EMBL" id="CP009249">
    <property type="protein sequence ID" value="APT92749.1"/>
    <property type="molecule type" value="Genomic_DNA"/>
</dbReference>
<evidence type="ECO:0000313" key="2">
    <source>
        <dbReference type="EMBL" id="APT92749.1"/>
    </source>
</evidence>
<dbReference type="GO" id="GO:0008168">
    <property type="term" value="F:methyltransferase activity"/>
    <property type="evidence" value="ECO:0007669"/>
    <property type="project" value="UniProtKB-KW"/>
</dbReference>
<dbReference type="InterPro" id="IPR029063">
    <property type="entry name" value="SAM-dependent_MTases_sf"/>
</dbReference>
<feature type="domain" description="THUMP-like" evidence="1">
    <location>
        <begin position="303"/>
        <end position="371"/>
    </location>
</feature>
<dbReference type="AlphaFoldDB" id="A0A1L7D3M1"/>
<dbReference type="Pfam" id="PF18096">
    <property type="entry name" value="Thump_like"/>
    <property type="match status" value="1"/>
</dbReference>
<dbReference type="OrthoDB" id="9810570at2"/>
<dbReference type="Gene3D" id="3.40.50.150">
    <property type="entry name" value="Vaccinia Virus protein VP39"/>
    <property type="match status" value="1"/>
</dbReference>
<evidence type="ECO:0000313" key="3">
    <source>
        <dbReference type="Proteomes" id="UP000185491"/>
    </source>
</evidence>
<name>A0A1L7D3M1_9CORY</name>
<evidence type="ECO:0000259" key="1">
    <source>
        <dbReference type="Pfam" id="PF18096"/>
    </source>
</evidence>
<proteinExistence type="predicted"/>
<dbReference type="InterPro" id="IPR041497">
    <property type="entry name" value="Thump-like"/>
</dbReference>
<keyword evidence="2" id="KW-0489">Methyltransferase</keyword>
<accession>A0A1L7D3M1</accession>
<dbReference type="SUPFAM" id="SSF53335">
    <property type="entry name" value="S-adenosyl-L-methionine-dependent methyltransferases"/>
    <property type="match status" value="1"/>
</dbReference>
<organism evidence="2 3">
    <name type="scientific">Corynebacterium phocae</name>
    <dbReference type="NCBI Taxonomy" id="161895"/>
    <lineage>
        <taxon>Bacteria</taxon>
        <taxon>Bacillati</taxon>
        <taxon>Actinomycetota</taxon>
        <taxon>Actinomycetes</taxon>
        <taxon>Mycobacteriales</taxon>
        <taxon>Corynebacteriaceae</taxon>
        <taxon>Corynebacterium</taxon>
    </lineage>
</organism>
<dbReference type="RefSeq" id="WP_075734565.1">
    <property type="nucleotide sequence ID" value="NZ_CP009249.1"/>
</dbReference>
<keyword evidence="3" id="KW-1185">Reference proteome</keyword>
<dbReference type="Proteomes" id="UP000185491">
    <property type="component" value="Chromosome"/>
</dbReference>
<reference evidence="2 3" key="1">
    <citation type="submission" date="2014-08" db="EMBL/GenBank/DDBJ databases">
        <title>Complete genome sequence of Corynebacterium phocae M408/89/1(T)(=DSM 44612(T)), isolated from the common seal (Phoca vitulina).</title>
        <authorList>
            <person name="Ruckert C."/>
            <person name="Albersmeier A."/>
            <person name="Winkler A."/>
            <person name="Kalinowski J."/>
        </authorList>
    </citation>
    <scope>NUCLEOTIDE SEQUENCE [LARGE SCALE GENOMIC DNA]</scope>
    <source>
        <strain evidence="2 3">M408/89/1</strain>
    </source>
</reference>
<gene>
    <name evidence="2" type="ORF">CPHO_07435</name>
</gene>
<sequence>MSFTPAEVAFLAKGTFDHPELTLSARTQLADVQALRALYGPNARAVAELIKARRSGKFPHTWLADADSAQQATPPTVATWRAEFLKSLGARSVVDVTCSIGTEGHAAIAAGLDYAGADLDFSRLLMARHNVANVPFMLADALAPAVRPRPGSVIVADPARRAGGKRITDPAKLQPPLPDLLDTWRGAEMAVKCAPGLDFSEWEGQVAITSVAGAVKEACLFTPGLAAGRRAVMLDSQGATDCVDSAMPDDVEAGAPGRYIIDPDGAVVRAGLVRHYAKREGLWQIDEHLAYLTGPRIPAGRSGFEILEQVPMKKLRSALTAYGCGSVEILVRGVDVDPDVLRKRLKLKGKRPLSVVIARVGKGAVAFICGPRVSSEAV</sequence>
<keyword evidence="2" id="KW-0808">Transferase</keyword>